<evidence type="ECO:0000313" key="3">
    <source>
        <dbReference type="Proteomes" id="UP000321769"/>
    </source>
</evidence>
<sequence length="99" mass="10700">MINVTAAVTVREDRTADFEAAVAAARPGMLADPGCTRWDLQRVSRSEVDYVLLEEYADGDALRRHGSSPEFAAFGDVLKDLIAAPPVLSVLKPVGEQSR</sequence>
<keyword evidence="3" id="KW-1185">Reference proteome</keyword>
<evidence type="ECO:0000313" key="2">
    <source>
        <dbReference type="EMBL" id="GEO88314.1"/>
    </source>
</evidence>
<dbReference type="Proteomes" id="UP000321769">
    <property type="component" value="Unassembled WGS sequence"/>
</dbReference>
<dbReference type="Gene3D" id="3.30.70.100">
    <property type="match status" value="1"/>
</dbReference>
<dbReference type="AlphaFoldDB" id="A0A512HS85"/>
<dbReference type="GO" id="GO:0003824">
    <property type="term" value="F:catalytic activity"/>
    <property type="evidence" value="ECO:0007669"/>
    <property type="project" value="TreeGrafter"/>
</dbReference>
<dbReference type="PANTHER" id="PTHR33336">
    <property type="entry name" value="QUINOL MONOOXYGENASE YGIN-RELATED"/>
    <property type="match status" value="1"/>
</dbReference>
<gene>
    <name evidence="2" type="ORF">AFL01nite_06410</name>
</gene>
<dbReference type="InterPro" id="IPR007138">
    <property type="entry name" value="ABM_dom"/>
</dbReference>
<accession>A0A512HS85</accession>
<dbReference type="PROSITE" id="PS51725">
    <property type="entry name" value="ABM"/>
    <property type="match status" value="1"/>
</dbReference>
<dbReference type="SUPFAM" id="SSF54909">
    <property type="entry name" value="Dimeric alpha+beta barrel"/>
    <property type="match status" value="1"/>
</dbReference>
<dbReference type="RefSeq" id="WP_146825728.1">
    <property type="nucleotide sequence ID" value="NZ_BAAAYQ010000001.1"/>
</dbReference>
<dbReference type="OrthoDB" id="5244470at2"/>
<evidence type="ECO:0000259" key="1">
    <source>
        <dbReference type="PROSITE" id="PS51725"/>
    </source>
</evidence>
<name>A0A512HS85_9ACTN</name>
<protein>
    <recommendedName>
        <fullName evidence="1">ABM domain-containing protein</fullName>
    </recommendedName>
</protein>
<feature type="domain" description="ABM" evidence="1">
    <location>
        <begin position="2"/>
        <end position="91"/>
    </location>
</feature>
<dbReference type="InterPro" id="IPR011008">
    <property type="entry name" value="Dimeric_a/b-barrel"/>
</dbReference>
<dbReference type="EMBL" id="BJZQ01000002">
    <property type="protein sequence ID" value="GEO88314.1"/>
    <property type="molecule type" value="Genomic_DNA"/>
</dbReference>
<proteinExistence type="predicted"/>
<dbReference type="PANTHER" id="PTHR33336:SF3">
    <property type="entry name" value="ABM DOMAIN-CONTAINING PROTEIN"/>
    <property type="match status" value="1"/>
</dbReference>
<comment type="caution">
    <text evidence="2">The sequence shown here is derived from an EMBL/GenBank/DDBJ whole genome shotgun (WGS) entry which is preliminary data.</text>
</comment>
<dbReference type="Pfam" id="PF03992">
    <property type="entry name" value="ABM"/>
    <property type="match status" value="1"/>
</dbReference>
<reference evidence="2 3" key="1">
    <citation type="submission" date="2019-07" db="EMBL/GenBank/DDBJ databases">
        <title>Whole genome shotgun sequence of Aeromicrobium flavum NBRC 107625.</title>
        <authorList>
            <person name="Hosoyama A."/>
            <person name="Uohara A."/>
            <person name="Ohji S."/>
            <person name="Ichikawa N."/>
        </authorList>
    </citation>
    <scope>NUCLEOTIDE SEQUENCE [LARGE SCALE GENOMIC DNA]</scope>
    <source>
        <strain evidence="2 3">NBRC 107625</strain>
    </source>
</reference>
<dbReference type="InterPro" id="IPR050744">
    <property type="entry name" value="AI-2_Isomerase_LsrG"/>
</dbReference>
<organism evidence="2 3">
    <name type="scientific">Aeromicrobium flavum</name>
    <dbReference type="NCBI Taxonomy" id="416568"/>
    <lineage>
        <taxon>Bacteria</taxon>
        <taxon>Bacillati</taxon>
        <taxon>Actinomycetota</taxon>
        <taxon>Actinomycetes</taxon>
        <taxon>Propionibacteriales</taxon>
        <taxon>Nocardioidaceae</taxon>
        <taxon>Aeromicrobium</taxon>
    </lineage>
</organism>